<name>A0A4C2E0C6_9SACH</name>
<dbReference type="OrthoDB" id="4041451at2759"/>
<protein>
    <submittedName>
        <fullName evidence="1">Uncharacterized protein</fullName>
    </submittedName>
</protein>
<gene>
    <name evidence="1" type="ORF">ZYGM_003472</name>
</gene>
<organism evidence="1 2">
    <name type="scientific">Zygosaccharomyces mellis</name>
    <dbReference type="NCBI Taxonomy" id="42258"/>
    <lineage>
        <taxon>Eukaryota</taxon>
        <taxon>Fungi</taxon>
        <taxon>Dikarya</taxon>
        <taxon>Ascomycota</taxon>
        <taxon>Saccharomycotina</taxon>
        <taxon>Saccharomycetes</taxon>
        <taxon>Saccharomycetales</taxon>
        <taxon>Saccharomycetaceae</taxon>
        <taxon>Zygosaccharomyces</taxon>
    </lineage>
</organism>
<dbReference type="AlphaFoldDB" id="A0A4C2E0C6"/>
<accession>A0A4C2E0C6</accession>
<reference evidence="1 2" key="1">
    <citation type="submission" date="2019-01" db="EMBL/GenBank/DDBJ databases">
        <title>Draft Genome Sequencing of Zygosaccharomyces mellis Ca-7.</title>
        <authorList>
            <person name="Shiwa Y."/>
            <person name="Kanesaki Y."/>
            <person name="Ishige T."/>
            <person name="Mura K."/>
            <person name="Hori T."/>
            <person name="Tamura T."/>
        </authorList>
    </citation>
    <scope>NUCLEOTIDE SEQUENCE [LARGE SCALE GENOMIC DNA]</scope>
    <source>
        <strain evidence="1 2">Ca-7</strain>
    </source>
</reference>
<dbReference type="Proteomes" id="UP000301737">
    <property type="component" value="Unassembled WGS sequence"/>
</dbReference>
<evidence type="ECO:0000313" key="2">
    <source>
        <dbReference type="Proteomes" id="UP000301737"/>
    </source>
</evidence>
<dbReference type="InterPro" id="IPR025694">
    <property type="entry name" value="MNE1"/>
</dbReference>
<dbReference type="Pfam" id="PF13762">
    <property type="entry name" value="MNE1"/>
    <property type="match status" value="1"/>
</dbReference>
<proteinExistence type="predicted"/>
<comment type="caution">
    <text evidence="1">The sequence shown here is derived from an EMBL/GenBank/DDBJ whole genome shotgun (WGS) entry which is preliminary data.</text>
</comment>
<evidence type="ECO:0000313" key="1">
    <source>
        <dbReference type="EMBL" id="GCE97545.1"/>
    </source>
</evidence>
<keyword evidence="2" id="KW-1185">Reference proteome</keyword>
<sequence>MRPSAAHIVVRRGLSIDVGKIAHNILIADRGPLERDNTNFKNLDKNNSIDSITDKWLKKALTRKQYVYKKEGVEIYSPVVLKTLQKLRSTDNTSAYFKLLNKIKMSDIEWVLQNGRRIKNKEEIPIEFYHEISNMVYRMSLNCSDFKDFCALANFSIRLMNGYKLTSPSSNSQISNETKFYKNCLLVVIKSESIIALLDAFKRLPPSQSGLKTLSELTFYHQTGQFIKVLEYLEKIIFTSTPEKSITREQIRAFSTPLLNILRSCLLHHEGKICVTFLKQLKRRWNYSVDDHSFAILRELSERLGIDHLLLNFANDNQAMRTKIKRKHMTWSEYINSLNQSQIDLFKEELPFNYFQTILSSVGSTVQDWKTFIDSNPLPEDSNDSLKAFYFNSILINLASCKNIGFILSVLEYLVYKKKVCQYLIYSHKLAGSTKVSGFHTLIKSISNSTSSKISAYTLHDFLQKHYHEIGFQFNTDDYYHLMKSCTYKADHQTIYYFFYHYLKNQGHTLYTDTKNVDWQLPHHISLILNQINNSKLNKNVQKIEKNARDLFIQRKLRGSHVKIQELQNLFGKNHSPQITIKGLLSMDAIGDQLEDLLHNQPVYYLSIDLEYSQRLSNCLSYIITHSPPIKQQT</sequence>
<dbReference type="EMBL" id="BIMX01000002">
    <property type="protein sequence ID" value="GCE97545.1"/>
    <property type="molecule type" value="Genomic_DNA"/>
</dbReference>
<dbReference type="GO" id="GO:0000372">
    <property type="term" value="P:Group I intron splicing"/>
    <property type="evidence" value="ECO:0007669"/>
    <property type="project" value="InterPro"/>
</dbReference>
<dbReference type="GO" id="GO:1990904">
    <property type="term" value="C:ribonucleoprotein complex"/>
    <property type="evidence" value="ECO:0007669"/>
    <property type="project" value="InterPro"/>
</dbReference>